<gene>
    <name evidence="2" type="ORF">P154DRAFT_441421</name>
</gene>
<organism evidence="2 3">
    <name type="scientific">Amniculicola lignicola CBS 123094</name>
    <dbReference type="NCBI Taxonomy" id="1392246"/>
    <lineage>
        <taxon>Eukaryota</taxon>
        <taxon>Fungi</taxon>
        <taxon>Dikarya</taxon>
        <taxon>Ascomycota</taxon>
        <taxon>Pezizomycotina</taxon>
        <taxon>Dothideomycetes</taxon>
        <taxon>Pleosporomycetidae</taxon>
        <taxon>Pleosporales</taxon>
        <taxon>Amniculicolaceae</taxon>
        <taxon>Amniculicola</taxon>
    </lineage>
</organism>
<name>A0A6A5W8X4_9PLEO</name>
<dbReference type="CDD" id="cd20071">
    <property type="entry name" value="SET_SMYD"/>
    <property type="match status" value="1"/>
</dbReference>
<dbReference type="PROSITE" id="PS50280">
    <property type="entry name" value="SET"/>
    <property type="match status" value="1"/>
</dbReference>
<dbReference type="EMBL" id="ML977615">
    <property type="protein sequence ID" value="KAF1997294.1"/>
    <property type="molecule type" value="Genomic_DNA"/>
</dbReference>
<keyword evidence="3" id="KW-1185">Reference proteome</keyword>
<accession>A0A6A5W8X4</accession>
<dbReference type="Pfam" id="PF00856">
    <property type="entry name" value="SET"/>
    <property type="match status" value="1"/>
</dbReference>
<sequence length="392" mass="44816">MSFHANVSESDQERQLKDPNFPWTFWPECYANEDTTEPICVFTQQSFSHNRGIFLVTTSAEAYRLLKTDAFNKPPEHDQTDVYENPPYMVVDMPGKGRGLIANKTLNRGDRIFASTPLLISNPEAYELSDHERIRLATRGVDTLPQKSKDLFWTLLDHFKGDPVEDRIYTNAFDITLGGVSYHTVLPEIAMTNHDCRPNAAYFFDERTLTQYMHATQTIYPGEEITITYINNERVREKRVRNLKTNWGFDCSCSACSAHDALVAESDARIEQIDDITLLLDDWTSKSVATPELAELLIALYEQERLWASLGLAYKYAAETYSSFGEKWKAVKYARMSIELSILDKGWKDRDVVEMQRMADQLEMTWSWNKRVGLGAGKKMECGCGGHGHGKE</sequence>
<proteinExistence type="predicted"/>
<dbReference type="PANTHER" id="PTHR47332:SF6">
    <property type="entry name" value="SET DOMAIN-CONTAINING PROTEIN"/>
    <property type="match status" value="1"/>
</dbReference>
<feature type="domain" description="SET" evidence="1">
    <location>
        <begin position="85"/>
        <end position="230"/>
    </location>
</feature>
<dbReference type="OrthoDB" id="1028014at2759"/>
<evidence type="ECO:0000259" key="1">
    <source>
        <dbReference type="PROSITE" id="PS50280"/>
    </source>
</evidence>
<dbReference type="PANTHER" id="PTHR47332">
    <property type="entry name" value="SET DOMAIN-CONTAINING PROTEIN 5"/>
    <property type="match status" value="1"/>
</dbReference>
<dbReference type="SMART" id="SM00317">
    <property type="entry name" value="SET"/>
    <property type="match status" value="1"/>
</dbReference>
<dbReference type="Proteomes" id="UP000799779">
    <property type="component" value="Unassembled WGS sequence"/>
</dbReference>
<protein>
    <submittedName>
        <fullName evidence="2">SET domain-containing protein</fullName>
    </submittedName>
</protein>
<dbReference type="InterPro" id="IPR001214">
    <property type="entry name" value="SET_dom"/>
</dbReference>
<dbReference type="Gene3D" id="2.170.270.10">
    <property type="entry name" value="SET domain"/>
    <property type="match status" value="1"/>
</dbReference>
<dbReference type="AlphaFoldDB" id="A0A6A5W8X4"/>
<dbReference type="SUPFAM" id="SSF82199">
    <property type="entry name" value="SET domain"/>
    <property type="match status" value="1"/>
</dbReference>
<evidence type="ECO:0000313" key="3">
    <source>
        <dbReference type="Proteomes" id="UP000799779"/>
    </source>
</evidence>
<dbReference type="InterPro" id="IPR046341">
    <property type="entry name" value="SET_dom_sf"/>
</dbReference>
<dbReference type="InterPro" id="IPR053185">
    <property type="entry name" value="SET_domain_protein"/>
</dbReference>
<reference evidence="2" key="1">
    <citation type="journal article" date="2020" name="Stud. Mycol.">
        <title>101 Dothideomycetes genomes: a test case for predicting lifestyles and emergence of pathogens.</title>
        <authorList>
            <person name="Haridas S."/>
            <person name="Albert R."/>
            <person name="Binder M."/>
            <person name="Bloem J."/>
            <person name="Labutti K."/>
            <person name="Salamov A."/>
            <person name="Andreopoulos B."/>
            <person name="Baker S."/>
            <person name="Barry K."/>
            <person name="Bills G."/>
            <person name="Bluhm B."/>
            <person name="Cannon C."/>
            <person name="Castanera R."/>
            <person name="Culley D."/>
            <person name="Daum C."/>
            <person name="Ezra D."/>
            <person name="Gonzalez J."/>
            <person name="Henrissat B."/>
            <person name="Kuo A."/>
            <person name="Liang C."/>
            <person name="Lipzen A."/>
            <person name="Lutzoni F."/>
            <person name="Magnuson J."/>
            <person name="Mondo S."/>
            <person name="Nolan M."/>
            <person name="Ohm R."/>
            <person name="Pangilinan J."/>
            <person name="Park H.-J."/>
            <person name="Ramirez L."/>
            <person name="Alfaro M."/>
            <person name="Sun H."/>
            <person name="Tritt A."/>
            <person name="Yoshinaga Y."/>
            <person name="Zwiers L.-H."/>
            <person name="Turgeon B."/>
            <person name="Goodwin S."/>
            <person name="Spatafora J."/>
            <person name="Crous P."/>
            <person name="Grigoriev I."/>
        </authorList>
    </citation>
    <scope>NUCLEOTIDE SEQUENCE</scope>
    <source>
        <strain evidence="2">CBS 123094</strain>
    </source>
</reference>
<evidence type="ECO:0000313" key="2">
    <source>
        <dbReference type="EMBL" id="KAF1997294.1"/>
    </source>
</evidence>